<organism evidence="2 3">
    <name type="scientific">Candidatus Magnetoglobus multicellularis str. Araruama</name>
    <dbReference type="NCBI Taxonomy" id="890399"/>
    <lineage>
        <taxon>Bacteria</taxon>
        <taxon>Pseudomonadati</taxon>
        <taxon>Thermodesulfobacteriota</taxon>
        <taxon>Desulfobacteria</taxon>
        <taxon>Desulfobacterales</taxon>
        <taxon>Desulfobacteraceae</taxon>
        <taxon>Candidatus Magnetoglobus</taxon>
    </lineage>
</organism>
<dbReference type="SUPFAM" id="SSF53335">
    <property type="entry name" value="S-adenosyl-L-methionine-dependent methyltransferases"/>
    <property type="match status" value="1"/>
</dbReference>
<keyword evidence="1" id="KW-0175">Coiled coil</keyword>
<dbReference type="EMBL" id="ATBP01000252">
    <property type="protein sequence ID" value="ETR71571.1"/>
    <property type="molecule type" value="Genomic_DNA"/>
</dbReference>
<evidence type="ECO:0000313" key="3">
    <source>
        <dbReference type="Proteomes" id="UP000189670"/>
    </source>
</evidence>
<accession>A0A1V1P9P0</accession>
<name>A0A1V1P9P0_9BACT</name>
<evidence type="ECO:0000256" key="1">
    <source>
        <dbReference type="SAM" id="Coils"/>
    </source>
</evidence>
<proteinExistence type="predicted"/>
<feature type="coiled-coil region" evidence="1">
    <location>
        <begin position="157"/>
        <end position="184"/>
    </location>
</feature>
<dbReference type="Gene3D" id="3.40.50.150">
    <property type="entry name" value="Vaccinia Virus protein VP39"/>
    <property type="match status" value="1"/>
</dbReference>
<gene>
    <name evidence="2" type="ORF">OMM_02390</name>
</gene>
<comment type="caution">
    <text evidence="2">The sequence shown here is derived from an EMBL/GenBank/DDBJ whole genome shotgun (WGS) entry which is preliminary data.</text>
</comment>
<dbReference type="AlphaFoldDB" id="A0A1V1P9P0"/>
<dbReference type="InterPro" id="IPR029063">
    <property type="entry name" value="SAM-dependent_MTases_sf"/>
</dbReference>
<protein>
    <submittedName>
        <fullName evidence="2">Regulatory protein</fullName>
    </submittedName>
</protein>
<evidence type="ECO:0000313" key="2">
    <source>
        <dbReference type="EMBL" id="ETR71571.1"/>
    </source>
</evidence>
<sequence length="499" mass="58100">MKEHPMSNDSESIHENFIVKEIDYGDRKPVVRQDRIPTYDGEVCYVYLNGIKYDVINYSVFGVALSSTEPFDAEQPLKGAQFFFEDFEIGIFNLRFIRQKQIENGQYYIAFAIIGESVKTQVIDLLRHTSTIIKNYKKMIKSEQKVPYAFRCKVYEAKEWLLTLKEEVDELEKLLDKSDRSQLELIETTVTQVIAQHLNDIFTPIFLQTVLGFDQNDHESIRLCVKFFHRRMRNLIYEDPFTSRSYYKPLGYAGDYETMNLIYRNEAAGNSLFAKCLHYYWIKKPAAQAVRNRAEYLAEKIAQVFERIPSEETARFLTVASGPAFEVQRIISEVKKYNSRKAEFHFLDQDLNALKYAQRKMYEISSHEGTNFVFEFHNLAIKNIIQDGLYENSCDLIYTAGLFDYFSDPIAKLAGKCLFKAVKPGGRLIIGNFDNNNPAAWEMRIALDWDLIHRSKDDLYALFGDLGGKIEIEHEEQHINLFCVIDKPLIKDKTRESKA</sequence>
<reference evidence="3" key="1">
    <citation type="submission" date="2012-11" db="EMBL/GenBank/DDBJ databases">
        <authorList>
            <person name="Lucero-Rivera Y.E."/>
            <person name="Tovar-Ramirez D."/>
        </authorList>
    </citation>
    <scope>NUCLEOTIDE SEQUENCE [LARGE SCALE GENOMIC DNA]</scope>
    <source>
        <strain evidence="3">Araruama</strain>
    </source>
</reference>
<dbReference type="Proteomes" id="UP000189670">
    <property type="component" value="Unassembled WGS sequence"/>
</dbReference>